<dbReference type="AlphaFoldDB" id="A0A6L3VG09"/>
<evidence type="ECO:0000256" key="1">
    <source>
        <dbReference type="ARBA" id="ARBA00023015"/>
    </source>
</evidence>
<dbReference type="InterPro" id="IPR001647">
    <property type="entry name" value="HTH_TetR"/>
</dbReference>
<dbReference type="PROSITE" id="PS50977">
    <property type="entry name" value="HTH_TETR_2"/>
    <property type="match status" value="1"/>
</dbReference>
<evidence type="ECO:0000313" key="7">
    <source>
        <dbReference type="EMBL" id="KAB2365979.1"/>
    </source>
</evidence>
<dbReference type="InterPro" id="IPR009057">
    <property type="entry name" value="Homeodomain-like_sf"/>
</dbReference>
<protein>
    <submittedName>
        <fullName evidence="7">TetR/AcrR family transcriptional regulator</fullName>
    </submittedName>
</protein>
<dbReference type="Proteomes" id="UP000483004">
    <property type="component" value="Unassembled WGS sequence"/>
</dbReference>
<feature type="region of interest" description="Disordered" evidence="5">
    <location>
        <begin position="210"/>
        <end position="237"/>
    </location>
</feature>
<dbReference type="GO" id="GO:0003700">
    <property type="term" value="F:DNA-binding transcription factor activity"/>
    <property type="evidence" value="ECO:0007669"/>
    <property type="project" value="TreeGrafter"/>
</dbReference>
<feature type="compositionally biased region" description="Basic and acidic residues" evidence="5">
    <location>
        <begin position="1"/>
        <end position="10"/>
    </location>
</feature>
<reference evidence="7 8" key="1">
    <citation type="submission" date="2019-09" db="EMBL/GenBank/DDBJ databases">
        <title>Actinomadura physcomitrii sp. nov., a novel actinomycete isolated from moss [Physcomitrium sphaericum (Ludw) Fuernr].</title>
        <authorList>
            <person name="Liu C."/>
            <person name="Zhuang X."/>
        </authorList>
    </citation>
    <scope>NUCLEOTIDE SEQUENCE [LARGE SCALE GENOMIC DNA]</scope>
    <source>
        <strain evidence="7 8">CYP1-1B</strain>
    </source>
</reference>
<keyword evidence="2 4" id="KW-0238">DNA-binding</keyword>
<dbReference type="Pfam" id="PF00440">
    <property type="entry name" value="TetR_N"/>
    <property type="match status" value="1"/>
</dbReference>
<evidence type="ECO:0000313" key="8">
    <source>
        <dbReference type="Proteomes" id="UP000483004"/>
    </source>
</evidence>
<feature type="domain" description="HTH tetR-type" evidence="6">
    <location>
        <begin position="30"/>
        <end position="90"/>
    </location>
</feature>
<keyword evidence="1" id="KW-0805">Transcription regulation</keyword>
<sequence length="237" mass="25736">MERDGADGRGRAPGRLPSGRHRLSRDYVAGHQVARILAAVVEIAGTAGYRSLTVDSIIANAGVSRATFYVHFKNKDDAFLRASDVIVEQMMDRVVEAYQGEPDAPGRVRASLGALLGYLSENPRAARMCVVESMSAGPLAAERRDRALAAFAQVVTDNMHELFPHYPNPELMAETIVGGIYQVAYSRIARGETESLPGLRDGLLYTFAAPDPERWGPDAPAREPESAAREAQPSRSE</sequence>
<dbReference type="PRINTS" id="PR00455">
    <property type="entry name" value="HTHTETR"/>
</dbReference>
<keyword evidence="8" id="KW-1185">Reference proteome</keyword>
<evidence type="ECO:0000259" key="6">
    <source>
        <dbReference type="PROSITE" id="PS50977"/>
    </source>
</evidence>
<dbReference type="PANTHER" id="PTHR30055">
    <property type="entry name" value="HTH-TYPE TRANSCRIPTIONAL REGULATOR RUTR"/>
    <property type="match status" value="1"/>
</dbReference>
<accession>A0A6L3VG09</accession>
<evidence type="ECO:0000256" key="3">
    <source>
        <dbReference type="ARBA" id="ARBA00023163"/>
    </source>
</evidence>
<feature type="DNA-binding region" description="H-T-H motif" evidence="4">
    <location>
        <begin position="53"/>
        <end position="72"/>
    </location>
</feature>
<gene>
    <name evidence="7" type="ORF">F9B16_39955</name>
</gene>
<feature type="compositionally biased region" description="Basic and acidic residues" evidence="5">
    <location>
        <begin position="211"/>
        <end position="228"/>
    </location>
</feature>
<proteinExistence type="predicted"/>
<comment type="caution">
    <text evidence="7">The sequence shown here is derived from an EMBL/GenBank/DDBJ whole genome shotgun (WGS) entry which is preliminary data.</text>
</comment>
<dbReference type="SUPFAM" id="SSF46689">
    <property type="entry name" value="Homeodomain-like"/>
    <property type="match status" value="1"/>
</dbReference>
<dbReference type="OrthoDB" id="5242485at2"/>
<feature type="region of interest" description="Disordered" evidence="5">
    <location>
        <begin position="1"/>
        <end position="21"/>
    </location>
</feature>
<name>A0A6L3VG09_9ACTN</name>
<dbReference type="GO" id="GO:0000976">
    <property type="term" value="F:transcription cis-regulatory region binding"/>
    <property type="evidence" value="ECO:0007669"/>
    <property type="project" value="TreeGrafter"/>
</dbReference>
<evidence type="ECO:0000256" key="2">
    <source>
        <dbReference type="ARBA" id="ARBA00023125"/>
    </source>
</evidence>
<organism evidence="7 8">
    <name type="scientific">Actinomadura montaniterrae</name>
    <dbReference type="NCBI Taxonomy" id="1803903"/>
    <lineage>
        <taxon>Bacteria</taxon>
        <taxon>Bacillati</taxon>
        <taxon>Actinomycetota</taxon>
        <taxon>Actinomycetes</taxon>
        <taxon>Streptosporangiales</taxon>
        <taxon>Thermomonosporaceae</taxon>
        <taxon>Actinomadura</taxon>
    </lineage>
</organism>
<dbReference type="PANTHER" id="PTHR30055:SF234">
    <property type="entry name" value="HTH-TYPE TRANSCRIPTIONAL REGULATOR BETI"/>
    <property type="match status" value="1"/>
</dbReference>
<evidence type="ECO:0000256" key="5">
    <source>
        <dbReference type="SAM" id="MobiDB-lite"/>
    </source>
</evidence>
<evidence type="ECO:0000256" key="4">
    <source>
        <dbReference type="PROSITE-ProRule" id="PRU00335"/>
    </source>
</evidence>
<keyword evidence="3" id="KW-0804">Transcription</keyword>
<dbReference type="InterPro" id="IPR050109">
    <property type="entry name" value="HTH-type_TetR-like_transc_reg"/>
</dbReference>
<dbReference type="EMBL" id="WBMR01000199">
    <property type="protein sequence ID" value="KAB2365979.1"/>
    <property type="molecule type" value="Genomic_DNA"/>
</dbReference>
<dbReference type="Gene3D" id="1.10.357.10">
    <property type="entry name" value="Tetracycline Repressor, domain 2"/>
    <property type="match status" value="1"/>
</dbReference>